<accession>A0A6H1ZWT1</accession>
<dbReference type="EMBL" id="MT144299">
    <property type="protein sequence ID" value="QJA51929.1"/>
    <property type="molecule type" value="Genomic_DNA"/>
</dbReference>
<dbReference type="AlphaFoldDB" id="A0A6H1ZWT1"/>
<reference evidence="1" key="1">
    <citation type="submission" date="2020-03" db="EMBL/GenBank/DDBJ databases">
        <title>The deep terrestrial virosphere.</title>
        <authorList>
            <person name="Holmfeldt K."/>
            <person name="Nilsson E."/>
            <person name="Simone D."/>
            <person name="Lopez-Fernandez M."/>
            <person name="Wu X."/>
            <person name="de Brujin I."/>
            <person name="Lundin D."/>
            <person name="Andersson A."/>
            <person name="Bertilsson S."/>
            <person name="Dopson M."/>
        </authorList>
    </citation>
    <scope>NUCLEOTIDE SEQUENCE</scope>
    <source>
        <strain evidence="4">MM171B01347</strain>
        <strain evidence="2">MM415A01555</strain>
        <strain evidence="3">MM415B02179</strain>
        <strain evidence="1">TM448A02382</strain>
    </source>
</reference>
<dbReference type="EMBL" id="MT142592">
    <property type="protein sequence ID" value="QJA85739.1"/>
    <property type="molecule type" value="Genomic_DNA"/>
</dbReference>
<evidence type="ECO:0000313" key="4">
    <source>
        <dbReference type="EMBL" id="QJB02386.1"/>
    </source>
</evidence>
<evidence type="ECO:0000313" key="3">
    <source>
        <dbReference type="EMBL" id="QJA85739.1"/>
    </source>
</evidence>
<evidence type="ECO:0000313" key="2">
    <source>
        <dbReference type="EMBL" id="QJA76228.1"/>
    </source>
</evidence>
<dbReference type="EMBL" id="MT143779">
    <property type="protein sequence ID" value="QJB02386.1"/>
    <property type="molecule type" value="Genomic_DNA"/>
</dbReference>
<dbReference type="EMBL" id="MT142212">
    <property type="protein sequence ID" value="QJA76228.1"/>
    <property type="molecule type" value="Genomic_DNA"/>
</dbReference>
<evidence type="ECO:0000313" key="1">
    <source>
        <dbReference type="EMBL" id="QJA51929.1"/>
    </source>
</evidence>
<organism evidence="1">
    <name type="scientific">viral metagenome</name>
    <dbReference type="NCBI Taxonomy" id="1070528"/>
    <lineage>
        <taxon>unclassified sequences</taxon>
        <taxon>metagenomes</taxon>
        <taxon>organismal metagenomes</taxon>
    </lineage>
</organism>
<proteinExistence type="predicted"/>
<sequence>MPKTDGLDKYRVREGMVCIKCEVYSPDTARKGRITGYICSKCGTKFEESLKEWNKEGMFLTKK</sequence>
<gene>
    <name evidence="4" type="ORF">MM171B01347_0008</name>
    <name evidence="2" type="ORF">MM415A01555_0010</name>
    <name evidence="3" type="ORF">MM415B02179_0008</name>
    <name evidence="1" type="ORF">TM448A02382_0008</name>
</gene>
<name>A0A6H1ZWT1_9ZZZZ</name>
<protein>
    <submittedName>
        <fullName evidence="1">Uncharacterized protein</fullName>
    </submittedName>
</protein>